<dbReference type="GO" id="GO:0030288">
    <property type="term" value="C:outer membrane-bounded periplasmic space"/>
    <property type="evidence" value="ECO:0007669"/>
    <property type="project" value="UniProtKB-ARBA"/>
</dbReference>
<feature type="domain" description="Solute-binding protein family 5" evidence="6">
    <location>
        <begin position="79"/>
        <end position="447"/>
    </location>
</feature>
<evidence type="ECO:0000256" key="1">
    <source>
        <dbReference type="ARBA" id="ARBA00004418"/>
    </source>
</evidence>
<evidence type="ECO:0000256" key="3">
    <source>
        <dbReference type="ARBA" id="ARBA00022448"/>
    </source>
</evidence>
<dbReference type="PANTHER" id="PTHR30290">
    <property type="entry name" value="PERIPLASMIC BINDING COMPONENT OF ABC TRANSPORTER"/>
    <property type="match status" value="1"/>
</dbReference>
<comment type="subcellular location">
    <subcellularLocation>
        <location evidence="1">Periplasm</location>
    </subcellularLocation>
</comment>
<protein>
    <submittedName>
        <fullName evidence="7">Peptide/nickel transport system substrate-binding protein</fullName>
    </submittedName>
</protein>
<dbReference type="Gene3D" id="3.10.105.10">
    <property type="entry name" value="Dipeptide-binding Protein, Domain 3"/>
    <property type="match status" value="1"/>
</dbReference>
<dbReference type="InterPro" id="IPR039424">
    <property type="entry name" value="SBP_5"/>
</dbReference>
<dbReference type="PANTHER" id="PTHR30290:SF10">
    <property type="entry name" value="PERIPLASMIC OLIGOPEPTIDE-BINDING PROTEIN-RELATED"/>
    <property type="match status" value="1"/>
</dbReference>
<feature type="chain" id="PRO_5042533773" evidence="5">
    <location>
        <begin position="30"/>
        <end position="537"/>
    </location>
</feature>
<dbReference type="InterPro" id="IPR030678">
    <property type="entry name" value="Peptide/Ni-bd"/>
</dbReference>
<evidence type="ECO:0000259" key="6">
    <source>
        <dbReference type="Pfam" id="PF00496"/>
    </source>
</evidence>
<sequence length="537" mass="59250">MMTEHFFKHKKAIAAATALLSSIALPAQAATPSSALVMAWNIDAISTFDPAQVGEVVTNELLQNTCDSLVDFDPNDESKVVPLLAKSWDVSEDRKQITFHLNEGMKFPSGEAATAKELAWSMQRVIKLGFGNAAAMTEYGFNKENVADLITAPDDNTLVMKLDKPYPTNLILQAIGANRVSAILDQKTLTSKEVNGDMGNKYLATNTACVGPYKLVQWNAGESIVLQANDDYYGEAPKLKRVLIRHVAEPGTQRLLLQQGDVDIARDLSPDDLADLDGKPGLKVERVLKPQLFFWTFNANDPIFKNEKVRLAMRYLIDYDGLGKSVMTYLGVPRASFAQLGAVGALDAQEGQPFKLDIEKAKALLAEGGYPNGFEASVLIGTLPHSAPIAQSVQANAAKIGVKLNIERMANAQLFARIRGREFQTGMQAWQTGVPDAHGNASRLVFNPDNRPEAKLTQYPSWRAAFQNEDYNKRVQAALLESDPAKRNEMYASLQKDVMETGPMAIMFQMYNILGMSDKVQNWTWNGFRVYYDLASK</sequence>
<comment type="caution">
    <text evidence="7">The sequence shown here is derived from an EMBL/GenBank/DDBJ whole genome shotgun (WGS) entry which is preliminary data.</text>
</comment>
<evidence type="ECO:0000256" key="5">
    <source>
        <dbReference type="SAM" id="SignalP"/>
    </source>
</evidence>
<gene>
    <name evidence="7" type="ORF">QE369_000606</name>
</gene>
<comment type="similarity">
    <text evidence="2">Belongs to the bacterial solute-binding protein 5 family.</text>
</comment>
<dbReference type="SUPFAM" id="SSF53850">
    <property type="entry name" value="Periplasmic binding protein-like II"/>
    <property type="match status" value="1"/>
</dbReference>
<evidence type="ECO:0000313" key="8">
    <source>
        <dbReference type="Proteomes" id="UP001255601"/>
    </source>
</evidence>
<name>A0AAJ2BAK6_9HYPH</name>
<keyword evidence="4 5" id="KW-0732">Signal</keyword>
<keyword evidence="3" id="KW-0813">Transport</keyword>
<dbReference type="CDD" id="cd08512">
    <property type="entry name" value="PBP2_NikA_DppA_OppA_like_7"/>
    <property type="match status" value="1"/>
</dbReference>
<dbReference type="AlphaFoldDB" id="A0AAJ2BAK6"/>
<evidence type="ECO:0000256" key="4">
    <source>
        <dbReference type="ARBA" id="ARBA00022729"/>
    </source>
</evidence>
<dbReference type="GO" id="GO:1904680">
    <property type="term" value="F:peptide transmembrane transporter activity"/>
    <property type="evidence" value="ECO:0007669"/>
    <property type="project" value="TreeGrafter"/>
</dbReference>
<dbReference type="GO" id="GO:0043190">
    <property type="term" value="C:ATP-binding cassette (ABC) transporter complex"/>
    <property type="evidence" value="ECO:0007669"/>
    <property type="project" value="InterPro"/>
</dbReference>
<evidence type="ECO:0000313" key="7">
    <source>
        <dbReference type="EMBL" id="MDR6100428.1"/>
    </source>
</evidence>
<dbReference type="EMBL" id="JAVIZC010000001">
    <property type="protein sequence ID" value="MDR6100428.1"/>
    <property type="molecule type" value="Genomic_DNA"/>
</dbReference>
<dbReference type="Gene3D" id="3.40.190.10">
    <property type="entry name" value="Periplasmic binding protein-like II"/>
    <property type="match status" value="1"/>
</dbReference>
<dbReference type="InterPro" id="IPR000914">
    <property type="entry name" value="SBP_5_dom"/>
</dbReference>
<dbReference type="Gene3D" id="3.90.76.10">
    <property type="entry name" value="Dipeptide-binding Protein, Domain 1"/>
    <property type="match status" value="1"/>
</dbReference>
<dbReference type="RefSeq" id="WP_404976249.1">
    <property type="nucleotide sequence ID" value="NZ_JAVIZC010000001.1"/>
</dbReference>
<dbReference type="PIRSF" id="PIRSF002741">
    <property type="entry name" value="MppA"/>
    <property type="match status" value="1"/>
</dbReference>
<dbReference type="Proteomes" id="UP001255601">
    <property type="component" value="Unassembled WGS sequence"/>
</dbReference>
<dbReference type="Pfam" id="PF00496">
    <property type="entry name" value="SBP_bac_5"/>
    <property type="match status" value="1"/>
</dbReference>
<proteinExistence type="inferred from homology"/>
<reference evidence="7" key="1">
    <citation type="submission" date="2023-08" db="EMBL/GenBank/DDBJ databases">
        <title>Functional and genomic diversity of the sorghum phyllosphere microbiome.</title>
        <authorList>
            <person name="Shade A."/>
        </authorList>
    </citation>
    <scope>NUCLEOTIDE SEQUENCE</scope>
    <source>
        <strain evidence="7">SORGH_AS_0974</strain>
    </source>
</reference>
<dbReference type="GO" id="GO:0015833">
    <property type="term" value="P:peptide transport"/>
    <property type="evidence" value="ECO:0007669"/>
    <property type="project" value="TreeGrafter"/>
</dbReference>
<organism evidence="7 8">
    <name type="scientific">Agrobacterium larrymoorei</name>
    <dbReference type="NCBI Taxonomy" id="160699"/>
    <lineage>
        <taxon>Bacteria</taxon>
        <taxon>Pseudomonadati</taxon>
        <taxon>Pseudomonadota</taxon>
        <taxon>Alphaproteobacteria</taxon>
        <taxon>Hyphomicrobiales</taxon>
        <taxon>Rhizobiaceae</taxon>
        <taxon>Rhizobium/Agrobacterium group</taxon>
        <taxon>Agrobacterium</taxon>
    </lineage>
</organism>
<accession>A0AAJ2BAK6</accession>
<feature type="signal peptide" evidence="5">
    <location>
        <begin position="1"/>
        <end position="29"/>
    </location>
</feature>
<evidence type="ECO:0000256" key="2">
    <source>
        <dbReference type="ARBA" id="ARBA00005695"/>
    </source>
</evidence>